<evidence type="ECO:0000313" key="2">
    <source>
        <dbReference type="Proteomes" id="UP001221757"/>
    </source>
</evidence>
<evidence type="ECO:0000313" key="1">
    <source>
        <dbReference type="EMBL" id="KAJ7629580.1"/>
    </source>
</evidence>
<organism evidence="1 2">
    <name type="scientific">Mycena rosella</name>
    <name type="common">Pink bonnet</name>
    <name type="synonym">Agaricus rosellus</name>
    <dbReference type="NCBI Taxonomy" id="1033263"/>
    <lineage>
        <taxon>Eukaryota</taxon>
        <taxon>Fungi</taxon>
        <taxon>Dikarya</taxon>
        <taxon>Basidiomycota</taxon>
        <taxon>Agaricomycotina</taxon>
        <taxon>Agaricomycetes</taxon>
        <taxon>Agaricomycetidae</taxon>
        <taxon>Agaricales</taxon>
        <taxon>Marasmiineae</taxon>
        <taxon>Mycenaceae</taxon>
        <taxon>Mycena</taxon>
    </lineage>
</organism>
<gene>
    <name evidence="1" type="ORF">B0H17DRAFT_1150529</name>
</gene>
<protein>
    <submittedName>
        <fullName evidence="1">Uncharacterized protein</fullName>
    </submittedName>
</protein>
<accession>A0AAD7FN03</accession>
<proteinExistence type="predicted"/>
<name>A0AAD7FN03_MYCRO</name>
<reference evidence="1" key="1">
    <citation type="submission" date="2023-03" db="EMBL/GenBank/DDBJ databases">
        <title>Massive genome expansion in bonnet fungi (Mycena s.s.) driven by repeated elements and novel gene families across ecological guilds.</title>
        <authorList>
            <consortium name="Lawrence Berkeley National Laboratory"/>
            <person name="Harder C.B."/>
            <person name="Miyauchi S."/>
            <person name="Viragh M."/>
            <person name="Kuo A."/>
            <person name="Thoen E."/>
            <person name="Andreopoulos B."/>
            <person name="Lu D."/>
            <person name="Skrede I."/>
            <person name="Drula E."/>
            <person name="Henrissat B."/>
            <person name="Morin E."/>
            <person name="Kohler A."/>
            <person name="Barry K."/>
            <person name="LaButti K."/>
            <person name="Morin E."/>
            <person name="Salamov A."/>
            <person name="Lipzen A."/>
            <person name="Mereny Z."/>
            <person name="Hegedus B."/>
            <person name="Baldrian P."/>
            <person name="Stursova M."/>
            <person name="Weitz H."/>
            <person name="Taylor A."/>
            <person name="Grigoriev I.V."/>
            <person name="Nagy L.G."/>
            <person name="Martin F."/>
            <person name="Kauserud H."/>
        </authorList>
    </citation>
    <scope>NUCLEOTIDE SEQUENCE</scope>
    <source>
        <strain evidence="1">CBHHK067</strain>
    </source>
</reference>
<sequence length="179" mass="19154">MVAPICYSAGLFFLVDFQGHVLDLANSVNPVITQTRNPTITNNQKWDPIPVNAGQTNFIFQPPVGASAMDDVFLSYTTSATGGSPLFLQATCETFSSEFELDCVNSTAGSILEVTSGLALTAWPVEDGSTIAPVTYETFTGRAEQEPQVTFNSFTEAYLPNLVAVENNTDSGEPATLNL</sequence>
<dbReference type="AlphaFoldDB" id="A0AAD7FN03"/>
<dbReference type="EMBL" id="JARKIE010000538">
    <property type="protein sequence ID" value="KAJ7629580.1"/>
    <property type="molecule type" value="Genomic_DNA"/>
</dbReference>
<keyword evidence="2" id="KW-1185">Reference proteome</keyword>
<dbReference type="Proteomes" id="UP001221757">
    <property type="component" value="Unassembled WGS sequence"/>
</dbReference>
<comment type="caution">
    <text evidence="1">The sequence shown here is derived from an EMBL/GenBank/DDBJ whole genome shotgun (WGS) entry which is preliminary data.</text>
</comment>